<dbReference type="NCBIfam" id="TIGR01446">
    <property type="entry name" value="DnaD_dom"/>
    <property type="match status" value="1"/>
</dbReference>
<dbReference type="InterPro" id="IPR006343">
    <property type="entry name" value="DnaB/C_C"/>
</dbReference>
<dbReference type="RefSeq" id="WP_379599105.1">
    <property type="nucleotide sequence ID" value="NZ_JBHUDE010000161.1"/>
</dbReference>
<accession>A0ABW4HXN8</accession>
<dbReference type="EMBL" id="JBHUDE010000161">
    <property type="protein sequence ID" value="MFD1609675.1"/>
    <property type="molecule type" value="Genomic_DNA"/>
</dbReference>
<dbReference type="Pfam" id="PF07261">
    <property type="entry name" value="DnaB_2"/>
    <property type="match status" value="1"/>
</dbReference>
<reference evidence="4" key="1">
    <citation type="journal article" date="2019" name="Int. J. Syst. Evol. Microbiol.">
        <title>The Global Catalogue of Microorganisms (GCM) 10K type strain sequencing project: providing services to taxonomists for standard genome sequencing and annotation.</title>
        <authorList>
            <consortium name="The Broad Institute Genomics Platform"/>
            <consortium name="The Broad Institute Genome Sequencing Center for Infectious Disease"/>
            <person name="Wu L."/>
            <person name="Ma J."/>
        </authorList>
    </citation>
    <scope>NUCLEOTIDE SEQUENCE [LARGE SCALE GENOMIC DNA]</scope>
    <source>
        <strain evidence="4">CGMCC 1.12376</strain>
    </source>
</reference>
<evidence type="ECO:0000256" key="1">
    <source>
        <dbReference type="ARBA" id="ARBA00093462"/>
    </source>
</evidence>
<dbReference type="SUPFAM" id="SSF158499">
    <property type="entry name" value="DnaD domain-like"/>
    <property type="match status" value="1"/>
</dbReference>
<dbReference type="Proteomes" id="UP001597221">
    <property type="component" value="Unassembled WGS sequence"/>
</dbReference>
<comment type="similarity">
    <text evidence="1">Belongs to the DnaB/DnaD family.</text>
</comment>
<dbReference type="Gene3D" id="1.10.10.630">
    <property type="entry name" value="DnaD domain-like"/>
    <property type="match status" value="1"/>
</dbReference>
<evidence type="ECO:0000259" key="2">
    <source>
        <dbReference type="Pfam" id="PF07261"/>
    </source>
</evidence>
<dbReference type="InterPro" id="IPR053162">
    <property type="entry name" value="DnaD"/>
</dbReference>
<evidence type="ECO:0000313" key="3">
    <source>
        <dbReference type="EMBL" id="MFD1609675.1"/>
    </source>
</evidence>
<dbReference type="PANTHER" id="PTHR37293:SF5">
    <property type="entry name" value="DNA REPLICATION PROTEIN"/>
    <property type="match status" value="1"/>
</dbReference>
<evidence type="ECO:0000313" key="4">
    <source>
        <dbReference type="Proteomes" id="UP001597221"/>
    </source>
</evidence>
<name>A0ABW4HXN8_9BACI</name>
<comment type="caution">
    <text evidence="3">The sequence shown here is derived from an EMBL/GenBank/DDBJ whole genome shotgun (WGS) entry which is preliminary data.</text>
</comment>
<keyword evidence="4" id="KW-1185">Reference proteome</keyword>
<proteinExistence type="inferred from homology"/>
<dbReference type="InterPro" id="IPR034829">
    <property type="entry name" value="DnaD-like_sf"/>
</dbReference>
<dbReference type="PANTHER" id="PTHR37293">
    <property type="entry name" value="PHAGE REPLICATION PROTEIN-RELATED"/>
    <property type="match status" value="1"/>
</dbReference>
<gene>
    <name evidence="3" type="ORF">ACFSBH_18815</name>
</gene>
<organism evidence="3 4">
    <name type="scientific">Oceanobacillus luteolus</name>
    <dbReference type="NCBI Taxonomy" id="1274358"/>
    <lineage>
        <taxon>Bacteria</taxon>
        <taxon>Bacillati</taxon>
        <taxon>Bacillota</taxon>
        <taxon>Bacilli</taxon>
        <taxon>Bacillales</taxon>
        <taxon>Bacillaceae</taxon>
        <taxon>Oceanobacillus</taxon>
    </lineage>
</organism>
<protein>
    <submittedName>
        <fullName evidence="3">DnaD domain-containing protein</fullName>
    </submittedName>
</protein>
<feature type="domain" description="DnaB/C C-terminal" evidence="2">
    <location>
        <begin position="137"/>
        <end position="206"/>
    </location>
</feature>
<sequence length="240" mass="27936">MNYIKQLNMFKQYLEHHELPSVAILLWHTLMLINNRTGWKKSFNAPQILIQQYSGLTKQRLSDARKVLVEHGLIRYAKGNKGRAPVYEMIILYDSFLFDKTDLSPDLSADLYEDESRNIPKLKHKQKSSSGGEQATQFYEENFSQLTPAVGNIIEKWCELFKEEVVLEAMRMTVMQGGKTLKYIEKILTAWSRAGLRTVKEVRVYEEEKESLRIETGTVRKQEHAGSKSLFDELREEMIV</sequence>